<name>A0ABP8ANH6_9MICO</name>
<evidence type="ECO:0000259" key="1">
    <source>
        <dbReference type="SMART" id="SM00507"/>
    </source>
</evidence>
<keyword evidence="3" id="KW-1185">Reference proteome</keyword>
<comment type="caution">
    <text evidence="2">The sequence shown here is derived from an EMBL/GenBank/DDBJ whole genome shotgun (WGS) entry which is preliminary data.</text>
</comment>
<keyword evidence="2" id="KW-0255">Endonuclease</keyword>
<gene>
    <name evidence="2" type="ORF">GCM10022288_11090</name>
</gene>
<accession>A0ABP8ANH6</accession>
<protein>
    <submittedName>
        <fullName evidence="2">HNH endonuclease signature motif containing protein</fullName>
    </submittedName>
</protein>
<organism evidence="2 3">
    <name type="scientific">Gryllotalpicola kribbensis</name>
    <dbReference type="NCBI Taxonomy" id="993084"/>
    <lineage>
        <taxon>Bacteria</taxon>
        <taxon>Bacillati</taxon>
        <taxon>Actinomycetota</taxon>
        <taxon>Actinomycetes</taxon>
        <taxon>Micrococcales</taxon>
        <taxon>Microbacteriaceae</taxon>
        <taxon>Gryllotalpicola</taxon>
    </lineage>
</organism>
<evidence type="ECO:0000313" key="3">
    <source>
        <dbReference type="Proteomes" id="UP001500213"/>
    </source>
</evidence>
<proteinExistence type="predicted"/>
<dbReference type="GO" id="GO:0004519">
    <property type="term" value="F:endonuclease activity"/>
    <property type="evidence" value="ECO:0007669"/>
    <property type="project" value="UniProtKB-KW"/>
</dbReference>
<dbReference type="InterPro" id="IPR003615">
    <property type="entry name" value="HNH_nuc"/>
</dbReference>
<dbReference type="EMBL" id="BAABBX010000008">
    <property type="protein sequence ID" value="GAA4186883.1"/>
    <property type="molecule type" value="Genomic_DNA"/>
</dbReference>
<reference evidence="3" key="1">
    <citation type="journal article" date="2019" name="Int. J. Syst. Evol. Microbiol.">
        <title>The Global Catalogue of Microorganisms (GCM) 10K type strain sequencing project: providing services to taxonomists for standard genome sequencing and annotation.</title>
        <authorList>
            <consortium name="The Broad Institute Genomics Platform"/>
            <consortium name="The Broad Institute Genome Sequencing Center for Infectious Disease"/>
            <person name="Wu L."/>
            <person name="Ma J."/>
        </authorList>
    </citation>
    <scope>NUCLEOTIDE SEQUENCE [LARGE SCALE GENOMIC DNA]</scope>
    <source>
        <strain evidence="3">JCM 17593</strain>
    </source>
</reference>
<dbReference type="CDD" id="cd00085">
    <property type="entry name" value="HNHc"/>
    <property type="match status" value="1"/>
</dbReference>
<dbReference type="InterPro" id="IPR003870">
    <property type="entry name" value="DUF222"/>
</dbReference>
<dbReference type="Proteomes" id="UP001500213">
    <property type="component" value="Unassembled WGS sequence"/>
</dbReference>
<dbReference type="SMART" id="SM00507">
    <property type="entry name" value="HNHc"/>
    <property type="match status" value="1"/>
</dbReference>
<dbReference type="Pfam" id="PF02720">
    <property type="entry name" value="DUF222"/>
    <property type="match status" value="1"/>
</dbReference>
<feature type="domain" description="HNH nuclease" evidence="1">
    <location>
        <begin position="346"/>
        <end position="398"/>
    </location>
</feature>
<sequence length="453" mass="49399">MTVDMTFEDAFGFGAALPVTELGASWQAEQLERVCEGRRQIAKIEAAEIRMLGELLLEAEGSAGEDAIDAGDPAEVTRRHDLKVRSLATELAASLRVSIQTAEQRLAEAWTLVNELRDTLAALEAGDISRAHAHEIVIETAHLGVERREAEKVLLPWAARLGVAAFRKRSKQLLEMLETESLKKRHERAFAGRRIDLAPARDGMAHLDVYLELSDAARIKAGLENAAHEAREAGDSRTAAQLEADFAVELLLDGQITIGDCRRDGVETPAAPVKNRAAITVDVLVPASTLAGKDDEPGIIPGLGAIDPARARELVALAPSLRRILTDPITSAILDFDRTTYRVPAELKRVLKLRDQHCRAPACGVPAARTEIDHTTGYARGGPTALRELAHLCGNHHHLKHEAGWSLRQYLDGVLEWRAPSGRSYRTYPELTVPARRVAPWSLPDTGEPGLSV</sequence>
<keyword evidence="2" id="KW-0540">Nuclease</keyword>
<evidence type="ECO:0000313" key="2">
    <source>
        <dbReference type="EMBL" id="GAA4186883.1"/>
    </source>
</evidence>
<keyword evidence="2" id="KW-0378">Hydrolase</keyword>